<evidence type="ECO:0008006" key="2">
    <source>
        <dbReference type="Google" id="ProtNLM"/>
    </source>
</evidence>
<proteinExistence type="predicted"/>
<reference evidence="1" key="1">
    <citation type="submission" date="2015-06" db="EMBL/GenBank/DDBJ databases">
        <authorList>
            <person name="Joergensen T."/>
        </authorList>
    </citation>
    <scope>NUCLEOTIDE SEQUENCE</scope>
    <source>
        <plasmid evidence="1">pRGRH0213</plasmid>
    </source>
</reference>
<name>A0A0H5PYK2_9ZZZZ</name>
<accession>A0A0H5PYK2</accession>
<reference evidence="1" key="2">
    <citation type="submission" date="2015-07" db="EMBL/GenBank/DDBJ databases">
        <title>Plasmids, circular viruses and viroids from rat gut.</title>
        <authorList>
            <person name="Jorgensen T.J."/>
            <person name="Hansen M.A."/>
            <person name="Xu Z."/>
            <person name="Tabak M.A."/>
            <person name="Sorensen S.J."/>
            <person name="Hansen L.H."/>
        </authorList>
    </citation>
    <scope>NUCLEOTIDE SEQUENCE</scope>
    <source>
        <plasmid evidence="1">pRGRH0213</plasmid>
    </source>
</reference>
<organism evidence="1">
    <name type="scientific">uncultured prokaryote</name>
    <dbReference type="NCBI Taxonomy" id="198431"/>
    <lineage>
        <taxon>unclassified sequences</taxon>
        <taxon>environmental samples</taxon>
    </lineage>
</organism>
<geneLocation type="plasmid" evidence="1">
    <name>pRGRH0213</name>
</geneLocation>
<dbReference type="AlphaFoldDB" id="A0A0H5PYK2"/>
<dbReference type="EMBL" id="LN852891">
    <property type="protein sequence ID" value="CRY94224.1"/>
    <property type="molecule type" value="Genomic_DNA"/>
</dbReference>
<evidence type="ECO:0000313" key="1">
    <source>
        <dbReference type="EMBL" id="CRY94224.1"/>
    </source>
</evidence>
<keyword evidence="1" id="KW-0614">Plasmid</keyword>
<sequence>MNLHEDVFIENGCVELSPMEFYRHLFFFTKAYMKYRDSMLVPVTFSEESGGSWASVPLGELEERCQGHRDAYLSACTYFPRRDREGRWQSSNGKDMVDELCAFVVDLDHGDPDEVHAALSTDGCYWELHQVPEPTYVVCSGNGLHLYYALETPVPVMKRWVRELEVINRWLYRAFADGDEAVVYADGRVNTIGLGSPDYHGIAQPYRVAGSLPKAERGDSEVSAWVVGRPVSIEYLATCAGLEQTSFTVEGFDLSKSLLTQRIEEGRATARSYVKKTSRRGWNPGFYRWLADQERGHARLYSEFGHRYKQVQALTIAAVKDGVPREQLVADVKAIHEEWNKCAKKYGHPEISWSECRKAMRSFGDLPDHRRFPKWWLEELCGWPFGTQKRNGRDQGEHLKRSRAIRKAYLEAGVEDASGGGRPTGSGTKRQMIQDYAATHPEANHSEIARALGVSRPTVIKWLRTHPEGDE</sequence>
<protein>
    <recommendedName>
        <fullName evidence="2">Primase C-terminal 1 domain-containing protein</fullName>
    </recommendedName>
</protein>